<comment type="similarity">
    <text evidence="2">Belongs to the glutamate-gated ion channel (TC 1.A.10.1) family.</text>
</comment>
<dbReference type="Gene3D" id="3.40.190.10">
    <property type="entry name" value="Periplasmic binding protein-like II"/>
    <property type="match status" value="1"/>
</dbReference>
<reference evidence="11" key="1">
    <citation type="journal article" date="2023" name="G3 (Bethesda)">
        <title>Whole genome assemblies of Zophobas morio and Tenebrio molitor.</title>
        <authorList>
            <person name="Kaur S."/>
            <person name="Stinson S.A."/>
            <person name="diCenzo G.C."/>
        </authorList>
    </citation>
    <scope>NUCLEOTIDE SEQUENCE</scope>
    <source>
        <strain evidence="11">QUZm001</strain>
    </source>
</reference>
<keyword evidence="8" id="KW-0325">Glycoprotein</keyword>
<feature type="transmembrane region" description="Helical" evidence="9">
    <location>
        <begin position="172"/>
        <end position="190"/>
    </location>
</feature>
<proteinExistence type="inferred from homology"/>
<evidence type="ECO:0000256" key="8">
    <source>
        <dbReference type="ARBA" id="ARBA00023180"/>
    </source>
</evidence>
<sequence length="451" mass="51976">MYDTIFLKFDNPTLKIYLWYPYSPTLIEKDCHTVEQLTNNLTITQVPKILIPNPLKVEVVLNPPTVIDKNSGSDIQVVKEIARILQTELIVSHSDKPFDFGYIHPNGTITGMFGAVYYQKTDLAIGWLLNLIRYQLLDVSYTYRIERFDWCVPQARKVPSWKQVFITMKIETWLLIFGTLVITTVLLWCFSLTQNTETVYKNICNCFFINFCVLLAACAGVWPKSKSMKILVLFWVIICLILDTMYSSKFISLVHLGITEKQIKTKEELLESNLEIWVKPSTKKFFGDSPSLVPFLQKDYKCCNSEINCVNEVAFSKNAAAFSYESFTSYTKNLFIGPNNLPLIYCFNSGIDVSLGFIGMKKGFVLKEYIDKFLQRFVESGLTELWLKQTYKPYKPRSGANSNHKKNIDFFIAPLFCWVVGLILASLVLVVEIFTNKCVFSKLDRYKNNVF</sequence>
<evidence type="ECO:0000256" key="6">
    <source>
        <dbReference type="ARBA" id="ARBA00023136"/>
    </source>
</evidence>
<comment type="subcellular location">
    <subcellularLocation>
        <location evidence="1">Cell membrane</location>
        <topology evidence="1">Multi-pass membrane protein</topology>
    </subcellularLocation>
</comment>
<evidence type="ECO:0000313" key="12">
    <source>
        <dbReference type="Proteomes" id="UP001168821"/>
    </source>
</evidence>
<accession>A0AA38IXK2</accession>
<keyword evidence="4 9" id="KW-0812">Transmembrane</keyword>
<dbReference type="AlphaFoldDB" id="A0AA38IXK2"/>
<evidence type="ECO:0000256" key="3">
    <source>
        <dbReference type="ARBA" id="ARBA00022475"/>
    </source>
</evidence>
<dbReference type="PANTHER" id="PTHR42643">
    <property type="entry name" value="IONOTROPIC RECEPTOR 20A-RELATED"/>
    <property type="match status" value="1"/>
</dbReference>
<evidence type="ECO:0000256" key="5">
    <source>
        <dbReference type="ARBA" id="ARBA00022989"/>
    </source>
</evidence>
<keyword evidence="12" id="KW-1185">Reference proteome</keyword>
<evidence type="ECO:0000256" key="4">
    <source>
        <dbReference type="ARBA" id="ARBA00022692"/>
    </source>
</evidence>
<comment type="caution">
    <text evidence="11">The sequence shown here is derived from an EMBL/GenBank/DDBJ whole genome shotgun (WGS) entry which is preliminary data.</text>
</comment>
<dbReference type="Pfam" id="PF00060">
    <property type="entry name" value="Lig_chan"/>
    <property type="match status" value="1"/>
</dbReference>
<keyword evidence="3" id="KW-1003">Cell membrane</keyword>
<dbReference type="GO" id="GO:0015276">
    <property type="term" value="F:ligand-gated monoatomic ion channel activity"/>
    <property type="evidence" value="ECO:0007669"/>
    <property type="project" value="InterPro"/>
</dbReference>
<evidence type="ECO:0000256" key="2">
    <source>
        <dbReference type="ARBA" id="ARBA00008685"/>
    </source>
</evidence>
<dbReference type="SUPFAM" id="SSF53850">
    <property type="entry name" value="Periplasmic binding protein-like II"/>
    <property type="match status" value="1"/>
</dbReference>
<feature type="transmembrane region" description="Helical" evidence="9">
    <location>
        <begin position="228"/>
        <end position="246"/>
    </location>
</feature>
<dbReference type="Proteomes" id="UP001168821">
    <property type="component" value="Unassembled WGS sequence"/>
</dbReference>
<evidence type="ECO:0000259" key="10">
    <source>
        <dbReference type="Pfam" id="PF00060"/>
    </source>
</evidence>
<keyword evidence="7" id="KW-0675">Receptor</keyword>
<feature type="transmembrane region" description="Helical" evidence="9">
    <location>
        <begin position="202"/>
        <end position="222"/>
    </location>
</feature>
<feature type="domain" description="Ionotropic glutamate receptor C-terminal" evidence="10">
    <location>
        <begin position="170"/>
        <end position="323"/>
    </location>
</feature>
<keyword evidence="5 9" id="KW-1133">Transmembrane helix</keyword>
<dbReference type="EMBL" id="JALNTZ010000002">
    <property type="protein sequence ID" value="KAJ3663256.1"/>
    <property type="molecule type" value="Genomic_DNA"/>
</dbReference>
<evidence type="ECO:0000256" key="1">
    <source>
        <dbReference type="ARBA" id="ARBA00004651"/>
    </source>
</evidence>
<dbReference type="InterPro" id="IPR001320">
    <property type="entry name" value="Iontro_rcpt_C"/>
</dbReference>
<evidence type="ECO:0000256" key="9">
    <source>
        <dbReference type="SAM" id="Phobius"/>
    </source>
</evidence>
<name>A0AA38IXK2_9CUCU</name>
<feature type="transmembrane region" description="Helical" evidence="9">
    <location>
        <begin position="410"/>
        <end position="431"/>
    </location>
</feature>
<dbReference type="PANTHER" id="PTHR42643:SF30">
    <property type="entry name" value="IONOTROPIC RECEPTOR 40A-RELATED"/>
    <property type="match status" value="1"/>
</dbReference>
<dbReference type="InterPro" id="IPR052192">
    <property type="entry name" value="Insect_Ionotropic_Sensory_Rcpt"/>
</dbReference>
<evidence type="ECO:0000313" key="11">
    <source>
        <dbReference type="EMBL" id="KAJ3663256.1"/>
    </source>
</evidence>
<organism evidence="11 12">
    <name type="scientific">Zophobas morio</name>
    <dbReference type="NCBI Taxonomy" id="2755281"/>
    <lineage>
        <taxon>Eukaryota</taxon>
        <taxon>Metazoa</taxon>
        <taxon>Ecdysozoa</taxon>
        <taxon>Arthropoda</taxon>
        <taxon>Hexapoda</taxon>
        <taxon>Insecta</taxon>
        <taxon>Pterygota</taxon>
        <taxon>Neoptera</taxon>
        <taxon>Endopterygota</taxon>
        <taxon>Coleoptera</taxon>
        <taxon>Polyphaga</taxon>
        <taxon>Cucujiformia</taxon>
        <taxon>Tenebrionidae</taxon>
        <taxon>Zophobas</taxon>
    </lineage>
</organism>
<gene>
    <name evidence="11" type="ORF">Zmor_007559</name>
</gene>
<dbReference type="Gene3D" id="1.10.287.70">
    <property type="match status" value="1"/>
</dbReference>
<evidence type="ECO:0000256" key="7">
    <source>
        <dbReference type="ARBA" id="ARBA00023170"/>
    </source>
</evidence>
<protein>
    <recommendedName>
        <fullName evidence="10">Ionotropic glutamate receptor C-terminal domain-containing protein</fullName>
    </recommendedName>
</protein>
<dbReference type="GO" id="GO:0050906">
    <property type="term" value="P:detection of stimulus involved in sensory perception"/>
    <property type="evidence" value="ECO:0007669"/>
    <property type="project" value="UniProtKB-ARBA"/>
</dbReference>
<dbReference type="GO" id="GO:0005886">
    <property type="term" value="C:plasma membrane"/>
    <property type="evidence" value="ECO:0007669"/>
    <property type="project" value="UniProtKB-SubCell"/>
</dbReference>
<keyword evidence="6 9" id="KW-0472">Membrane</keyword>